<organism evidence="2 3">
    <name type="scientific">Lacisediminihabitans changchengi</name>
    <dbReference type="NCBI Taxonomy" id="2787634"/>
    <lineage>
        <taxon>Bacteria</taxon>
        <taxon>Bacillati</taxon>
        <taxon>Actinomycetota</taxon>
        <taxon>Actinomycetes</taxon>
        <taxon>Micrococcales</taxon>
        <taxon>Microbacteriaceae</taxon>
        <taxon>Lacisediminihabitans</taxon>
    </lineage>
</organism>
<gene>
    <name evidence="2" type="ORF">IV501_12275</name>
</gene>
<evidence type="ECO:0000313" key="3">
    <source>
        <dbReference type="Proteomes" id="UP000636458"/>
    </source>
</evidence>
<keyword evidence="1" id="KW-0472">Membrane</keyword>
<evidence type="ECO:0000313" key="2">
    <source>
        <dbReference type="EMBL" id="MBK4348414.1"/>
    </source>
</evidence>
<accession>A0A934SN76</accession>
<sequence length="222" mass="22772">MSAITLGRPMSDVITLGASPRVHLLPPEVIQGKKERAVRRRLLAALVIVVVMVVLATGVAVVSLAGSAAQLASEQARSALLSAQRAKLGEVTTLQSQVDGITAAQPIAADGQILWEPYLTAVGDTLPAGMTITGFSAQLDGAAADASADTTTVKHAAILTITADSPQAPISDWLDNLASVPGFLGAMPGSVTLVPDTGRYTVAVSLLIGDKALAKQFDAKKK</sequence>
<name>A0A934SN76_9MICO</name>
<dbReference type="AlphaFoldDB" id="A0A934SN76"/>
<dbReference type="Proteomes" id="UP000636458">
    <property type="component" value="Unassembled WGS sequence"/>
</dbReference>
<keyword evidence="3" id="KW-1185">Reference proteome</keyword>
<protein>
    <recommendedName>
        <fullName evidence="4">Fimbrial assembly protein</fullName>
    </recommendedName>
</protein>
<evidence type="ECO:0000256" key="1">
    <source>
        <dbReference type="SAM" id="Phobius"/>
    </source>
</evidence>
<proteinExistence type="predicted"/>
<reference evidence="2" key="1">
    <citation type="submission" date="2021-01" db="EMBL/GenBank/DDBJ databases">
        <title>Lacisediminihabitans sp. nov. strain G11-30, isolated from Antarctic Soil.</title>
        <authorList>
            <person name="Li J."/>
        </authorList>
    </citation>
    <scope>NUCLEOTIDE SEQUENCE</scope>
    <source>
        <strain evidence="2">G11-30</strain>
    </source>
</reference>
<dbReference type="RefSeq" id="WP_200556622.1">
    <property type="nucleotide sequence ID" value="NZ_JAEPES010000004.1"/>
</dbReference>
<evidence type="ECO:0008006" key="4">
    <source>
        <dbReference type="Google" id="ProtNLM"/>
    </source>
</evidence>
<dbReference type="EMBL" id="JAEPES010000004">
    <property type="protein sequence ID" value="MBK4348414.1"/>
    <property type="molecule type" value="Genomic_DNA"/>
</dbReference>
<comment type="caution">
    <text evidence="2">The sequence shown here is derived from an EMBL/GenBank/DDBJ whole genome shotgun (WGS) entry which is preliminary data.</text>
</comment>
<keyword evidence="1" id="KW-1133">Transmembrane helix</keyword>
<keyword evidence="1" id="KW-0812">Transmembrane</keyword>
<feature type="transmembrane region" description="Helical" evidence="1">
    <location>
        <begin position="42"/>
        <end position="65"/>
    </location>
</feature>